<dbReference type="Pfam" id="PF24160">
    <property type="entry name" value="UVB_sens_C"/>
    <property type="match status" value="1"/>
</dbReference>
<evidence type="ECO:0000313" key="7">
    <source>
        <dbReference type="EMBL" id="TPX48280.1"/>
    </source>
</evidence>
<sequence>MRSSTLCIVNRGIRLTKLSSTFPGSDNQPPLPSQVRPLPANNPSEEILLTESVHGRRRYYQQLSGTSHLVWDWKSDKSGLSVFERLLPRRLASYLRTLFLPIGYPSSVHPTYAKVHFWQFIETYIGSMVGVLCSEAMLTSLGVGAPAAAGGAVAIQWVLKDGFGEIGKLFFIQRYAKSFDSHPKSWKILGEVSSLTGSLIQICTVISPSSAFLPLASLGYACRSIHFSVWAATHMTFTRNFALQGNVGDIVAKDDSQMSVAHLLGLVCGVGLISFSHSPAALFTMYAILGPLHFYSTLKLVREAQFEVLNGTKLVLISDTFVNTNIVPTMRDLRPRESWFGESIARSELGRVPNVLVAPVARLAFENVMQLKVALEVLRDENYLLCRRLADGKICVVLHQDAVAMDVIKSVLHSVRYHYLLQEQSHELPSTTGSMQLDSIQDPCRQTLTQPIPSIHNTDKMVRYSVHDINPTKSAKTRGSYLRVHFKNTRETAMAVRGMKLKQAQKYLEAVKNHEQAVPFRRFSGGVGRTAQAKVHGVTQARWPTKSATFLMGLLKNAEANAAVKGLNVENLFIKHIQVNQAPKQRRRTYRAHGRINPYMASPSHIEVIVAEEEKTVKKEADTKLVPRLSRRRAAARAAVTSA</sequence>
<dbReference type="SUPFAM" id="SSF54843">
    <property type="entry name" value="Ribosomal protein L22"/>
    <property type="match status" value="1"/>
</dbReference>
<dbReference type="VEuPathDB" id="FungiDB:SeMB42_g03066"/>
<keyword evidence="3 4" id="KW-0687">Ribonucleoprotein</keyword>
<evidence type="ECO:0000259" key="5">
    <source>
        <dbReference type="Pfam" id="PF04884"/>
    </source>
</evidence>
<name>A0A507DBJ4_9FUNG</name>
<evidence type="ECO:0000259" key="6">
    <source>
        <dbReference type="Pfam" id="PF24160"/>
    </source>
</evidence>
<dbReference type="InterPro" id="IPR036394">
    <property type="entry name" value="Ribosomal_uL22_sf"/>
</dbReference>
<dbReference type="InterPro" id="IPR018260">
    <property type="entry name" value="Ribosomal_uL22_CS"/>
</dbReference>
<dbReference type="Pfam" id="PF00237">
    <property type="entry name" value="Ribosomal_L22"/>
    <property type="match status" value="1"/>
</dbReference>
<dbReference type="CDD" id="cd00336">
    <property type="entry name" value="Ribosomal_L22"/>
    <property type="match status" value="1"/>
</dbReference>
<dbReference type="InterPro" id="IPR005721">
    <property type="entry name" value="Ribosomal_uL22_euk/arc"/>
</dbReference>
<comment type="caution">
    <text evidence="7">The sequence shown here is derived from an EMBL/GenBank/DDBJ whole genome shotgun (WGS) entry which is preliminary data.</text>
</comment>
<feature type="domain" description="Protein root UVB sensitive/RUS" evidence="5">
    <location>
        <begin position="90"/>
        <end position="324"/>
    </location>
</feature>
<dbReference type="Pfam" id="PF04884">
    <property type="entry name" value="UVB_sens_prot"/>
    <property type="match status" value="1"/>
</dbReference>
<dbReference type="PANTHER" id="PTHR11593">
    <property type="entry name" value="60S RIBOSOMAL PROTEIN L17"/>
    <property type="match status" value="1"/>
</dbReference>
<dbReference type="GO" id="GO:0022625">
    <property type="term" value="C:cytosolic large ribosomal subunit"/>
    <property type="evidence" value="ECO:0007669"/>
    <property type="project" value="TreeGrafter"/>
</dbReference>
<dbReference type="InterPro" id="IPR054549">
    <property type="entry name" value="UVB_sens_RUS_dom"/>
</dbReference>
<evidence type="ECO:0000256" key="3">
    <source>
        <dbReference type="ARBA" id="ARBA00023274"/>
    </source>
</evidence>
<dbReference type="AlphaFoldDB" id="A0A507DBJ4"/>
<evidence type="ECO:0000256" key="4">
    <source>
        <dbReference type="RuleBase" id="RU004005"/>
    </source>
</evidence>
<evidence type="ECO:0000313" key="8">
    <source>
        <dbReference type="Proteomes" id="UP000317494"/>
    </source>
</evidence>
<evidence type="ECO:0008006" key="9">
    <source>
        <dbReference type="Google" id="ProtNLM"/>
    </source>
</evidence>
<dbReference type="STRING" id="286115.A0A507DBJ4"/>
<dbReference type="InterPro" id="IPR055412">
    <property type="entry name" value="UVB_sens_C"/>
</dbReference>
<proteinExistence type="inferred from homology"/>
<organism evidence="7 8">
    <name type="scientific">Synchytrium endobioticum</name>
    <dbReference type="NCBI Taxonomy" id="286115"/>
    <lineage>
        <taxon>Eukaryota</taxon>
        <taxon>Fungi</taxon>
        <taxon>Fungi incertae sedis</taxon>
        <taxon>Chytridiomycota</taxon>
        <taxon>Chytridiomycota incertae sedis</taxon>
        <taxon>Chytridiomycetes</taxon>
        <taxon>Synchytriales</taxon>
        <taxon>Synchytriaceae</taxon>
        <taxon>Synchytrium</taxon>
    </lineage>
</organism>
<keyword evidence="8" id="KW-1185">Reference proteome</keyword>
<reference evidence="7 8" key="1">
    <citation type="journal article" date="2019" name="Sci. Rep.">
        <title>Comparative genomics of chytrid fungi reveal insights into the obligate biotrophic and pathogenic lifestyle of Synchytrium endobioticum.</title>
        <authorList>
            <person name="van de Vossenberg B.T.L.H."/>
            <person name="Warris S."/>
            <person name="Nguyen H.D.T."/>
            <person name="van Gent-Pelzer M.P.E."/>
            <person name="Joly D.L."/>
            <person name="van de Geest H.C."/>
            <person name="Bonants P.J.M."/>
            <person name="Smith D.S."/>
            <person name="Levesque C.A."/>
            <person name="van der Lee T.A.J."/>
        </authorList>
    </citation>
    <scope>NUCLEOTIDE SEQUENCE [LARGE SCALE GENOMIC DNA]</scope>
    <source>
        <strain evidence="7 8">MB42</strain>
    </source>
</reference>
<evidence type="ECO:0000256" key="2">
    <source>
        <dbReference type="ARBA" id="ARBA00022980"/>
    </source>
</evidence>
<feature type="domain" description="Root UVB sensitive protein C-terminal" evidence="6">
    <location>
        <begin position="366"/>
        <end position="435"/>
    </location>
</feature>
<dbReference type="PROSITE" id="PS00464">
    <property type="entry name" value="RIBOSOMAL_L22"/>
    <property type="match status" value="1"/>
</dbReference>
<dbReference type="Proteomes" id="UP000317494">
    <property type="component" value="Unassembled WGS sequence"/>
</dbReference>
<dbReference type="NCBIfam" id="TIGR01038">
    <property type="entry name" value="uL22_arch_euk"/>
    <property type="match status" value="1"/>
</dbReference>
<protein>
    <recommendedName>
        <fullName evidence="9">60S ribosomal protein L17</fullName>
    </recommendedName>
</protein>
<gene>
    <name evidence="7" type="ORF">SeMB42_g03066</name>
</gene>
<keyword evidence="2 4" id="KW-0689">Ribosomal protein</keyword>
<accession>A0A507DBJ4</accession>
<dbReference type="PANTHER" id="PTHR11593:SF10">
    <property type="entry name" value="60S RIBOSOMAL PROTEIN L17"/>
    <property type="match status" value="1"/>
</dbReference>
<evidence type="ECO:0000256" key="1">
    <source>
        <dbReference type="ARBA" id="ARBA00009451"/>
    </source>
</evidence>
<dbReference type="InterPro" id="IPR001063">
    <property type="entry name" value="Ribosomal_uL22"/>
</dbReference>
<dbReference type="EMBL" id="QEAN01000103">
    <property type="protein sequence ID" value="TPX48280.1"/>
    <property type="molecule type" value="Genomic_DNA"/>
</dbReference>
<dbReference type="GO" id="GO:0003735">
    <property type="term" value="F:structural constituent of ribosome"/>
    <property type="evidence" value="ECO:0007669"/>
    <property type="project" value="InterPro"/>
</dbReference>
<comment type="similarity">
    <text evidence="1 4">Belongs to the universal ribosomal protein uL22 family.</text>
</comment>
<dbReference type="Gene3D" id="3.90.470.10">
    <property type="entry name" value="Ribosomal protein L22/L17"/>
    <property type="match status" value="1"/>
</dbReference>
<dbReference type="GO" id="GO:0002181">
    <property type="term" value="P:cytoplasmic translation"/>
    <property type="evidence" value="ECO:0007669"/>
    <property type="project" value="TreeGrafter"/>
</dbReference>